<dbReference type="AlphaFoldDB" id="A0A8H7CLQ8"/>
<reference evidence="1" key="1">
    <citation type="submission" date="2020-05" db="EMBL/GenBank/DDBJ databases">
        <title>Mycena genomes resolve the evolution of fungal bioluminescence.</title>
        <authorList>
            <person name="Tsai I.J."/>
        </authorList>
    </citation>
    <scope>NUCLEOTIDE SEQUENCE</scope>
    <source>
        <strain evidence="1">160909Yilan</strain>
    </source>
</reference>
<evidence type="ECO:0000313" key="2">
    <source>
        <dbReference type="Proteomes" id="UP000623467"/>
    </source>
</evidence>
<sequence>MDGQSHPNTEFFHSTGCESEYPSVNGMFSHSQKFAVTGKTFTAITNNYAAPGIPSAGIDLLHKIRLDNSTAAVDHRHKQARVRRLYSAKIEGRKSTLTVAMYRGNEAEQEWRNDLAKYMSMRQVS</sequence>
<name>A0A8H7CLQ8_9AGAR</name>
<comment type="caution">
    <text evidence="1">The sequence shown here is derived from an EMBL/GenBank/DDBJ whole genome shotgun (WGS) entry which is preliminary data.</text>
</comment>
<evidence type="ECO:0000313" key="1">
    <source>
        <dbReference type="EMBL" id="KAF7340602.1"/>
    </source>
</evidence>
<dbReference type="Proteomes" id="UP000623467">
    <property type="component" value="Unassembled WGS sequence"/>
</dbReference>
<dbReference type="EMBL" id="JACAZH010000030">
    <property type="protein sequence ID" value="KAF7340602.1"/>
    <property type="molecule type" value="Genomic_DNA"/>
</dbReference>
<proteinExistence type="predicted"/>
<gene>
    <name evidence="1" type="ORF">MSAN_02131700</name>
</gene>
<accession>A0A8H7CLQ8</accession>
<keyword evidence="2" id="KW-1185">Reference proteome</keyword>
<protein>
    <submittedName>
        <fullName evidence="1">Uncharacterized protein</fullName>
    </submittedName>
</protein>
<organism evidence="1 2">
    <name type="scientific">Mycena sanguinolenta</name>
    <dbReference type="NCBI Taxonomy" id="230812"/>
    <lineage>
        <taxon>Eukaryota</taxon>
        <taxon>Fungi</taxon>
        <taxon>Dikarya</taxon>
        <taxon>Basidiomycota</taxon>
        <taxon>Agaricomycotina</taxon>
        <taxon>Agaricomycetes</taxon>
        <taxon>Agaricomycetidae</taxon>
        <taxon>Agaricales</taxon>
        <taxon>Marasmiineae</taxon>
        <taxon>Mycenaceae</taxon>
        <taxon>Mycena</taxon>
    </lineage>
</organism>
<dbReference type="OrthoDB" id="3065426at2759"/>